<sequence length="80" mass="8477">MLVCFAVVLGPRKASSSCLTHRISRSSPPLHSILFRSKRSKFLVSADVGTSRGGSSSPSSPPSPIYVCGRLNDFGDLALL</sequence>
<dbReference type="AlphaFoldDB" id="A0A224Z0H5"/>
<protein>
    <submittedName>
        <fullName evidence="1">Uncharacterized protein</fullName>
    </submittedName>
</protein>
<accession>A0A224Z0H5</accession>
<proteinExistence type="predicted"/>
<reference evidence="1" key="1">
    <citation type="journal article" date="2017" name="Parasit. Vectors">
        <title>Sialotranscriptomics of Rhipicephalus zambeziensis reveals intricate expression profiles of secretory proteins and suggests tight temporal transcriptional regulation during blood-feeding.</title>
        <authorList>
            <person name="de Castro M.H."/>
            <person name="de Klerk D."/>
            <person name="Pienaar R."/>
            <person name="Rees D.J.G."/>
            <person name="Mans B.J."/>
        </authorList>
    </citation>
    <scope>NUCLEOTIDE SEQUENCE</scope>
    <source>
        <tissue evidence="1">Salivary glands</tissue>
    </source>
</reference>
<dbReference type="EMBL" id="GFPF01008937">
    <property type="protein sequence ID" value="MAA20083.1"/>
    <property type="molecule type" value="Transcribed_RNA"/>
</dbReference>
<evidence type="ECO:0000313" key="1">
    <source>
        <dbReference type="EMBL" id="MAA20083.1"/>
    </source>
</evidence>
<name>A0A224Z0H5_9ACAR</name>
<organism evidence="1">
    <name type="scientific">Rhipicephalus zambeziensis</name>
    <dbReference type="NCBI Taxonomy" id="60191"/>
    <lineage>
        <taxon>Eukaryota</taxon>
        <taxon>Metazoa</taxon>
        <taxon>Ecdysozoa</taxon>
        <taxon>Arthropoda</taxon>
        <taxon>Chelicerata</taxon>
        <taxon>Arachnida</taxon>
        <taxon>Acari</taxon>
        <taxon>Parasitiformes</taxon>
        <taxon>Ixodida</taxon>
        <taxon>Ixodoidea</taxon>
        <taxon>Ixodidae</taxon>
        <taxon>Rhipicephalinae</taxon>
        <taxon>Rhipicephalus</taxon>
        <taxon>Rhipicephalus</taxon>
    </lineage>
</organism>